<evidence type="ECO:0000259" key="1">
    <source>
        <dbReference type="Pfam" id="PF01850"/>
    </source>
</evidence>
<keyword evidence="3" id="KW-1185">Reference proteome</keyword>
<dbReference type="Gene3D" id="3.40.50.1010">
    <property type="entry name" value="5'-nuclease"/>
    <property type="match status" value="1"/>
</dbReference>
<sequence>MRLLLDTHALIWWMNDDRQLSRPAFAAIADPDNIVLVSAISALELAIKNRLGKIPEAQYLALNFEDEVEAAGFEQLPVVSSHARRGGAPAIPHRDPFDRILIAQAQSEDATLVSNEAIFDQFGVQRLW</sequence>
<comment type="caution">
    <text evidence="2">The sequence shown here is derived from an EMBL/GenBank/DDBJ whole genome shotgun (WGS) entry which is preliminary data.</text>
</comment>
<dbReference type="PANTHER" id="PTHR36173">
    <property type="entry name" value="RIBONUCLEASE VAPC16-RELATED"/>
    <property type="match status" value="1"/>
</dbReference>
<gene>
    <name evidence="2" type="ORF">D1610_13505</name>
</gene>
<dbReference type="CDD" id="cd09872">
    <property type="entry name" value="PIN_Sll0205-like"/>
    <property type="match status" value="1"/>
</dbReference>
<dbReference type="RefSeq" id="WP_118864719.1">
    <property type="nucleotide sequence ID" value="NZ_QWLV01000007.1"/>
</dbReference>
<dbReference type="PANTHER" id="PTHR36173:SF2">
    <property type="entry name" value="RIBONUCLEASE VAPC16"/>
    <property type="match status" value="1"/>
</dbReference>
<feature type="domain" description="PIN" evidence="1">
    <location>
        <begin position="4"/>
        <end position="122"/>
    </location>
</feature>
<dbReference type="AlphaFoldDB" id="A0A396S077"/>
<dbReference type="InterPro" id="IPR029060">
    <property type="entry name" value="PIN-like_dom_sf"/>
</dbReference>
<dbReference type="InterPro" id="IPR052919">
    <property type="entry name" value="TA_system_RNase"/>
</dbReference>
<dbReference type="SUPFAM" id="SSF88723">
    <property type="entry name" value="PIN domain-like"/>
    <property type="match status" value="1"/>
</dbReference>
<name>A0A396S077_9SPHN</name>
<proteinExistence type="predicted"/>
<accession>A0A396S077</accession>
<protein>
    <submittedName>
        <fullName evidence="2">Type II toxin-antitoxin system VapC family toxin</fullName>
    </submittedName>
</protein>
<reference evidence="2 3" key="1">
    <citation type="submission" date="2018-08" db="EMBL/GenBank/DDBJ databases">
        <title>The multiple taxonomic identification of Sphingomonas gilva.</title>
        <authorList>
            <person name="Zhu D."/>
            <person name="Zheng S."/>
        </authorList>
    </citation>
    <scope>NUCLEOTIDE SEQUENCE [LARGE SCALE GENOMIC DNA]</scope>
    <source>
        <strain evidence="2 3">ZDH117</strain>
    </source>
</reference>
<dbReference type="InterPro" id="IPR041705">
    <property type="entry name" value="PIN_Sll0205"/>
</dbReference>
<dbReference type="InterPro" id="IPR002716">
    <property type="entry name" value="PIN_dom"/>
</dbReference>
<evidence type="ECO:0000313" key="2">
    <source>
        <dbReference type="EMBL" id="RHW16745.1"/>
    </source>
</evidence>
<dbReference type="OrthoDB" id="9798990at2"/>
<dbReference type="EMBL" id="QWLV01000007">
    <property type="protein sequence ID" value="RHW16745.1"/>
    <property type="molecule type" value="Genomic_DNA"/>
</dbReference>
<dbReference type="Pfam" id="PF01850">
    <property type="entry name" value="PIN"/>
    <property type="match status" value="1"/>
</dbReference>
<dbReference type="Proteomes" id="UP000266693">
    <property type="component" value="Unassembled WGS sequence"/>
</dbReference>
<organism evidence="2 3">
    <name type="scientific">Sphingomonas gilva</name>
    <dbReference type="NCBI Taxonomy" id="2305907"/>
    <lineage>
        <taxon>Bacteria</taxon>
        <taxon>Pseudomonadati</taxon>
        <taxon>Pseudomonadota</taxon>
        <taxon>Alphaproteobacteria</taxon>
        <taxon>Sphingomonadales</taxon>
        <taxon>Sphingomonadaceae</taxon>
        <taxon>Sphingomonas</taxon>
    </lineage>
</organism>
<evidence type="ECO:0000313" key="3">
    <source>
        <dbReference type="Proteomes" id="UP000266693"/>
    </source>
</evidence>